<dbReference type="SUPFAM" id="SSF54427">
    <property type="entry name" value="NTF2-like"/>
    <property type="match status" value="1"/>
</dbReference>
<dbReference type="RefSeq" id="WP_354635169.1">
    <property type="nucleotide sequence ID" value="NZ_CP159837.1"/>
</dbReference>
<dbReference type="GO" id="GO:0030638">
    <property type="term" value="P:polyketide metabolic process"/>
    <property type="evidence" value="ECO:0007669"/>
    <property type="project" value="InterPro"/>
</dbReference>
<dbReference type="EMBL" id="CP159837">
    <property type="protein sequence ID" value="XCM36353.1"/>
    <property type="molecule type" value="Genomic_DNA"/>
</dbReference>
<dbReference type="InterPro" id="IPR009959">
    <property type="entry name" value="Cyclase_SnoaL-like"/>
</dbReference>
<dbReference type="InterPro" id="IPR032710">
    <property type="entry name" value="NTF2-like_dom_sf"/>
</dbReference>
<dbReference type="Gene3D" id="3.10.450.50">
    <property type="match status" value="1"/>
</dbReference>
<proteinExistence type="predicted"/>
<dbReference type="PANTHER" id="PTHR38436">
    <property type="entry name" value="POLYKETIDE CYCLASE SNOAL-LIKE DOMAIN"/>
    <property type="match status" value="1"/>
</dbReference>
<accession>A0AAU8JAZ5</accession>
<evidence type="ECO:0000313" key="1">
    <source>
        <dbReference type="EMBL" id="XCM36353.1"/>
    </source>
</evidence>
<protein>
    <submittedName>
        <fullName evidence="1">Ester cyclase</fullName>
    </submittedName>
</protein>
<gene>
    <name evidence="1" type="ORF">ABWT76_005109</name>
</gene>
<dbReference type="AlphaFoldDB" id="A0AAU8JAZ5"/>
<dbReference type="Pfam" id="PF07366">
    <property type="entry name" value="SnoaL"/>
    <property type="match status" value="1"/>
</dbReference>
<organism evidence="1">
    <name type="scientific">Planktothricoides raciborskii GIHE-MW2</name>
    <dbReference type="NCBI Taxonomy" id="2792601"/>
    <lineage>
        <taxon>Bacteria</taxon>
        <taxon>Bacillati</taxon>
        <taxon>Cyanobacteriota</taxon>
        <taxon>Cyanophyceae</taxon>
        <taxon>Oscillatoriophycideae</taxon>
        <taxon>Oscillatoriales</taxon>
        <taxon>Oscillatoriaceae</taxon>
        <taxon>Planktothricoides</taxon>
    </lineage>
</organism>
<dbReference type="PANTHER" id="PTHR38436:SF1">
    <property type="entry name" value="ESTER CYCLASE"/>
    <property type="match status" value="1"/>
</dbReference>
<reference evidence="1" key="1">
    <citation type="submission" date="2024-07" db="EMBL/GenBank/DDBJ databases">
        <authorList>
            <person name="Kim Y.J."/>
            <person name="Jeong J.Y."/>
        </authorList>
    </citation>
    <scope>NUCLEOTIDE SEQUENCE</scope>
    <source>
        <strain evidence="1">GIHE-MW2</strain>
    </source>
</reference>
<sequence length="135" mass="15650">MSDLTNKEIVAGFFEIYNNKDYQGMYSYFVPNYYDHSLPQVRSIEDAIAILKKTHASFPDIQVRIDDLIEEDNKVVFRGRFTGTQLGEFAGFPPSGLRVEFEALEIFKLENQKITASWGYWPMTEIIRQINQPSV</sequence>
<name>A0AAU8JAZ5_9CYAN</name>